<dbReference type="PANTHER" id="PTHR36531">
    <property type="entry name" value="CRISPR-ASSOCIATED EXONUCLEASE CAS4"/>
    <property type="match status" value="1"/>
</dbReference>
<keyword evidence="9 13" id="KW-0408">Iron</keyword>
<comment type="similarity">
    <text evidence="2 13">Belongs to the CRISPR-associated exonuclease Cas4 family.</text>
</comment>
<evidence type="ECO:0000256" key="1">
    <source>
        <dbReference type="ARBA" id="ARBA00001966"/>
    </source>
</evidence>
<comment type="cofactor">
    <cofactor evidence="1">
        <name>[4Fe-4S] cluster</name>
        <dbReference type="ChEBI" id="CHEBI:49883"/>
    </cofactor>
</comment>
<evidence type="ECO:0000256" key="3">
    <source>
        <dbReference type="ARBA" id="ARBA00012768"/>
    </source>
</evidence>
<dbReference type="GO" id="GO:0051536">
    <property type="term" value="F:iron-sulfur cluster binding"/>
    <property type="evidence" value="ECO:0007669"/>
    <property type="project" value="UniProtKB-KW"/>
</dbReference>
<dbReference type="InterPro" id="IPR011604">
    <property type="entry name" value="PDDEXK-like_dom_sf"/>
</dbReference>
<accession>A0A174H225</accession>
<sequence length="221" mass="26063">MYDEDDYLQLSGIQHFAFCRRQWALAYIEMQWQENVRTVEGKILHENAHNPGLKEKRGDLLIVRAMPVHSCEMGVSGECDVVEFHRVKEGISLHGKEGFYRVVPIEYKRGKPKEGEEDILQLAAQAFCLEEMLCCEIEYGYLYYGEVRRRHKVEFDNAIREKVKQIFAEMHKYYEQQYTPKVKISRKCNACSLKDICLPVLNKNKLVAEYITKRMQEEENL</sequence>
<evidence type="ECO:0000256" key="2">
    <source>
        <dbReference type="ARBA" id="ARBA00009189"/>
    </source>
</evidence>
<keyword evidence="7 13" id="KW-0378">Hydrolase</keyword>
<comment type="cofactor">
    <cofactor evidence="13">
        <name>iron-sulfur cluster</name>
        <dbReference type="ChEBI" id="CHEBI:30408"/>
    </cofactor>
</comment>
<dbReference type="GO" id="GO:0046872">
    <property type="term" value="F:metal ion binding"/>
    <property type="evidence" value="ECO:0007669"/>
    <property type="project" value="UniProtKB-KW"/>
</dbReference>
<keyword evidence="12 13" id="KW-0464">Manganese</keyword>
<keyword evidence="6 13" id="KW-0479">Metal-binding</keyword>
<reference evidence="15 16" key="1">
    <citation type="submission" date="2015-09" db="EMBL/GenBank/DDBJ databases">
        <authorList>
            <consortium name="Pathogen Informatics"/>
        </authorList>
    </citation>
    <scope>NUCLEOTIDE SEQUENCE [LARGE SCALE GENOMIC DNA]</scope>
    <source>
        <strain evidence="15 16">2789STDY5834885</strain>
    </source>
</reference>
<protein>
    <recommendedName>
        <fullName evidence="4 13">CRISPR-associated exonuclease Cas4</fullName>
        <ecNumber evidence="3 13">3.1.12.1</ecNumber>
    </recommendedName>
</protein>
<evidence type="ECO:0000256" key="7">
    <source>
        <dbReference type="ARBA" id="ARBA00022801"/>
    </source>
</evidence>
<evidence type="ECO:0000259" key="14">
    <source>
        <dbReference type="Pfam" id="PF01930"/>
    </source>
</evidence>
<dbReference type="PANTHER" id="PTHR36531:SF6">
    <property type="entry name" value="DNA REPLICATION ATP-DEPENDENT HELICASE_NUCLEASE DNA2"/>
    <property type="match status" value="1"/>
</dbReference>
<dbReference type="InterPro" id="IPR022765">
    <property type="entry name" value="Dna2/Cas4_DUF83"/>
</dbReference>
<organism evidence="15 16">
    <name type="scientific">Fusicatenibacter saccharivorans</name>
    <dbReference type="NCBI Taxonomy" id="1150298"/>
    <lineage>
        <taxon>Bacteria</taxon>
        <taxon>Bacillati</taxon>
        <taxon>Bacillota</taxon>
        <taxon>Clostridia</taxon>
        <taxon>Lachnospirales</taxon>
        <taxon>Lachnospiraceae</taxon>
        <taxon>Fusicatenibacter</taxon>
    </lineage>
</organism>
<evidence type="ECO:0000313" key="15">
    <source>
        <dbReference type="EMBL" id="CUO67437.1"/>
    </source>
</evidence>
<evidence type="ECO:0000256" key="11">
    <source>
        <dbReference type="ARBA" id="ARBA00023118"/>
    </source>
</evidence>
<comment type="function">
    <text evidence="13">CRISPR (clustered regularly interspaced short palindromic repeat) is an adaptive immune system that provides protection against mobile genetic elements (viruses, transposable elements and conjugative plasmids). CRISPR clusters contain sequences complementary to antecedent mobile elements and target invading nucleic acids. CRISPR clusters are transcribed and processed into CRISPR RNA (crRNA).</text>
</comment>
<dbReference type="EMBL" id="CZAL01000001">
    <property type="protein sequence ID" value="CUO67437.1"/>
    <property type="molecule type" value="Genomic_DNA"/>
</dbReference>
<dbReference type="NCBIfam" id="TIGR00372">
    <property type="entry name" value="cas4"/>
    <property type="match status" value="1"/>
</dbReference>
<feature type="domain" description="DUF83" evidence="14">
    <location>
        <begin position="11"/>
        <end position="198"/>
    </location>
</feature>
<evidence type="ECO:0000256" key="6">
    <source>
        <dbReference type="ARBA" id="ARBA00022723"/>
    </source>
</evidence>
<dbReference type="AlphaFoldDB" id="A0A174H225"/>
<dbReference type="InterPro" id="IPR051827">
    <property type="entry name" value="Cas4_exonuclease"/>
</dbReference>
<name>A0A174H225_9FIRM</name>
<evidence type="ECO:0000256" key="8">
    <source>
        <dbReference type="ARBA" id="ARBA00022839"/>
    </source>
</evidence>
<keyword evidence="5 13" id="KW-0540">Nuclease</keyword>
<evidence type="ECO:0000256" key="9">
    <source>
        <dbReference type="ARBA" id="ARBA00023004"/>
    </source>
</evidence>
<keyword evidence="10 13" id="KW-0411">Iron-sulfur</keyword>
<dbReference type="Pfam" id="PF01930">
    <property type="entry name" value="Cas_Cas4"/>
    <property type="match status" value="1"/>
</dbReference>
<dbReference type="InterPro" id="IPR013343">
    <property type="entry name" value="CRISPR-assoc_prot_Cas4"/>
</dbReference>
<gene>
    <name evidence="15" type="ORF">ERS852498_00199</name>
</gene>
<evidence type="ECO:0000256" key="5">
    <source>
        <dbReference type="ARBA" id="ARBA00022722"/>
    </source>
</evidence>
<dbReference type="EC" id="3.1.12.1" evidence="3 13"/>
<keyword evidence="8 13" id="KW-0269">Exonuclease</keyword>
<dbReference type="Gene3D" id="3.90.320.10">
    <property type="match status" value="1"/>
</dbReference>
<dbReference type="GO" id="GO:0051607">
    <property type="term" value="P:defense response to virus"/>
    <property type="evidence" value="ECO:0007669"/>
    <property type="project" value="UniProtKB-KW"/>
</dbReference>
<evidence type="ECO:0000256" key="12">
    <source>
        <dbReference type="ARBA" id="ARBA00023211"/>
    </source>
</evidence>
<dbReference type="GO" id="GO:0004527">
    <property type="term" value="F:exonuclease activity"/>
    <property type="evidence" value="ECO:0007669"/>
    <property type="project" value="UniProtKB-KW"/>
</dbReference>
<proteinExistence type="inferred from homology"/>
<evidence type="ECO:0000256" key="13">
    <source>
        <dbReference type="RuleBase" id="RU365022"/>
    </source>
</evidence>
<dbReference type="Proteomes" id="UP000095709">
    <property type="component" value="Unassembled WGS sequence"/>
</dbReference>
<evidence type="ECO:0000256" key="4">
    <source>
        <dbReference type="ARBA" id="ARBA00020049"/>
    </source>
</evidence>
<evidence type="ECO:0000256" key="10">
    <source>
        <dbReference type="ARBA" id="ARBA00023014"/>
    </source>
</evidence>
<keyword evidence="11 13" id="KW-0051">Antiviral defense</keyword>
<comment type="cofactor">
    <cofactor evidence="13">
        <name>Mg(2+)</name>
        <dbReference type="ChEBI" id="CHEBI:18420"/>
    </cofactor>
    <cofactor evidence="13">
        <name>Mn(2+)</name>
        <dbReference type="ChEBI" id="CHEBI:29035"/>
    </cofactor>
    <text evidence="13">Mg(2+) or Mn(2+) required for ssDNA cleavage activity.</text>
</comment>
<dbReference type="RefSeq" id="WP_055264944.1">
    <property type="nucleotide sequence ID" value="NZ_CABJFB010000003.1"/>
</dbReference>
<evidence type="ECO:0000313" key="16">
    <source>
        <dbReference type="Proteomes" id="UP000095709"/>
    </source>
</evidence>